<dbReference type="Proteomes" id="UP000694480">
    <property type="component" value="Unassembled WGS sequence"/>
</dbReference>
<dbReference type="PROSITE" id="PS50206">
    <property type="entry name" value="RHODANESE_3"/>
    <property type="match status" value="1"/>
</dbReference>
<evidence type="ECO:0000313" key="2">
    <source>
        <dbReference type="EMBL" id="MBF5026359.1"/>
    </source>
</evidence>
<name>A0A930YU20_9FLAO</name>
<evidence type="ECO:0000259" key="1">
    <source>
        <dbReference type="PROSITE" id="PS50206"/>
    </source>
</evidence>
<organism evidence="2 3">
    <name type="scientific">Planobacterium oryzisoli</name>
    <dbReference type="NCBI Taxonomy" id="2771435"/>
    <lineage>
        <taxon>Bacteria</taxon>
        <taxon>Pseudomonadati</taxon>
        <taxon>Bacteroidota</taxon>
        <taxon>Flavobacteriia</taxon>
        <taxon>Flavobacteriales</taxon>
        <taxon>Weeksellaceae</taxon>
        <taxon>Chryseobacterium group</taxon>
        <taxon>Chryseobacterium</taxon>
    </lineage>
</organism>
<reference evidence="2" key="1">
    <citation type="submission" date="2020-11" db="EMBL/GenBank/DDBJ databases">
        <title>Genome seq and assembly of Planobacterium sp.</title>
        <authorList>
            <person name="Chhetri G."/>
        </authorList>
    </citation>
    <scope>NUCLEOTIDE SEQUENCE</scope>
    <source>
        <strain evidence="2">GCR5</strain>
    </source>
</reference>
<dbReference type="InterPro" id="IPR036873">
    <property type="entry name" value="Rhodanese-like_dom_sf"/>
</dbReference>
<gene>
    <name evidence="2" type="ORF">IC612_00920</name>
</gene>
<keyword evidence="3" id="KW-1185">Reference proteome</keyword>
<dbReference type="RefSeq" id="WP_194738287.1">
    <property type="nucleotide sequence ID" value="NZ_JADKYY010000001.1"/>
</dbReference>
<evidence type="ECO:0000313" key="3">
    <source>
        <dbReference type="Proteomes" id="UP000694480"/>
    </source>
</evidence>
<dbReference type="Pfam" id="PF00581">
    <property type="entry name" value="Rhodanese"/>
    <property type="match status" value="1"/>
</dbReference>
<dbReference type="InterPro" id="IPR050229">
    <property type="entry name" value="GlpE_sulfurtransferase"/>
</dbReference>
<dbReference type="InterPro" id="IPR001763">
    <property type="entry name" value="Rhodanese-like_dom"/>
</dbReference>
<protein>
    <submittedName>
        <fullName evidence="2">Rhodanese-like domain-containing protein</fullName>
    </submittedName>
</protein>
<dbReference type="SUPFAM" id="SSF52821">
    <property type="entry name" value="Rhodanese/Cell cycle control phosphatase"/>
    <property type="match status" value="1"/>
</dbReference>
<accession>A0A930YU20</accession>
<dbReference type="EMBL" id="JADKYY010000001">
    <property type="protein sequence ID" value="MBF5026359.1"/>
    <property type="molecule type" value="Genomic_DNA"/>
</dbReference>
<dbReference type="AlphaFoldDB" id="A0A930YU20"/>
<dbReference type="CDD" id="cd00158">
    <property type="entry name" value="RHOD"/>
    <property type="match status" value="1"/>
</dbReference>
<dbReference type="Gene3D" id="3.40.250.10">
    <property type="entry name" value="Rhodanese-like domain"/>
    <property type="match status" value="1"/>
</dbReference>
<dbReference type="PANTHER" id="PTHR43031">
    <property type="entry name" value="FAD-DEPENDENT OXIDOREDUCTASE"/>
    <property type="match status" value="1"/>
</dbReference>
<sequence length="121" mass="13698">MEHSICPTTISQLPAGTLLLDVREKFEYNTYRSSIEGLENMPFSEFDQALPSLDKSRAIVLFCNNGLRSQTAARFMRERGFENVRYVRGGLVKWQQNGLEMFGSPPDVISHSMSLDKDCSS</sequence>
<dbReference type="SMART" id="SM00450">
    <property type="entry name" value="RHOD"/>
    <property type="match status" value="1"/>
</dbReference>
<feature type="domain" description="Rhodanese" evidence="1">
    <location>
        <begin position="13"/>
        <end position="103"/>
    </location>
</feature>
<dbReference type="PANTHER" id="PTHR43031:SF1">
    <property type="entry name" value="PYRIDINE NUCLEOTIDE-DISULPHIDE OXIDOREDUCTASE"/>
    <property type="match status" value="1"/>
</dbReference>
<proteinExistence type="predicted"/>
<comment type="caution">
    <text evidence="2">The sequence shown here is derived from an EMBL/GenBank/DDBJ whole genome shotgun (WGS) entry which is preliminary data.</text>
</comment>